<gene>
    <name evidence="3" type="ORF">HME9302_00445</name>
</gene>
<dbReference type="InterPro" id="IPR019088">
    <property type="entry name" value="CHP02186-rel_TM"/>
</dbReference>
<keyword evidence="2" id="KW-0732">Signal</keyword>
<keyword evidence="4" id="KW-1185">Reference proteome</keyword>
<keyword evidence="1" id="KW-1133">Transmembrane helix</keyword>
<feature type="signal peptide" evidence="2">
    <location>
        <begin position="1"/>
        <end position="20"/>
    </location>
</feature>
<evidence type="ECO:0000256" key="2">
    <source>
        <dbReference type="SAM" id="SignalP"/>
    </source>
</evidence>
<sequence>MKGLLVILALLLTLIQPANAQTAPPRPDRDPVLVPQVSQPEVRVRQGFTGTELLLFGAVLDPRGQRGSDYDIVVVLKGPTEAIRIREKEQIGGIWINAESTDFRSAPSFFAVASSRPLDQIVDERTAAIFELGLDYLQLSPSGLIDPEAQAKFTEGLVDLRRRQGLFKEDMDGVTIKERVLYQARIQLPSNVTTGLYTAETFAVSGGQVIASAVADVEVKKVGFERFVEVNAQTRGFWYGLIAVMLSIAMGWIAGRLFAMV</sequence>
<dbReference type="EMBL" id="QBKA01000002">
    <property type="protein sequence ID" value="RDC59258.1"/>
    <property type="molecule type" value="Genomic_DNA"/>
</dbReference>
<accession>A0A369QAF2</accession>
<keyword evidence="1" id="KW-0472">Membrane</keyword>
<evidence type="ECO:0008006" key="5">
    <source>
        <dbReference type="Google" id="ProtNLM"/>
    </source>
</evidence>
<feature type="chain" id="PRO_5016967558" description="Transmembrane protein" evidence="2">
    <location>
        <begin position="21"/>
        <end position="261"/>
    </location>
</feature>
<evidence type="ECO:0000313" key="3">
    <source>
        <dbReference type="EMBL" id="RDC59258.1"/>
    </source>
</evidence>
<dbReference type="OrthoDB" id="9815212at2"/>
<dbReference type="AlphaFoldDB" id="A0A369QAF2"/>
<protein>
    <recommendedName>
        <fullName evidence="5">Transmembrane protein</fullName>
    </recommendedName>
</protein>
<reference evidence="3 4" key="1">
    <citation type="submission" date="2018-04" db="EMBL/GenBank/DDBJ databases">
        <title>Altererythrobacter sp. HME9302 genome sequencing and assembly.</title>
        <authorList>
            <person name="Kang H."/>
            <person name="Kim H."/>
            <person name="Joh K."/>
        </authorList>
    </citation>
    <scope>NUCLEOTIDE SEQUENCE [LARGE SCALE GENOMIC DNA]</scope>
    <source>
        <strain evidence="3 4">HME9302</strain>
    </source>
</reference>
<organism evidence="3 4">
    <name type="scientific">Alteripontixanthobacter maritimus</name>
    <dbReference type="NCBI Taxonomy" id="2161824"/>
    <lineage>
        <taxon>Bacteria</taxon>
        <taxon>Pseudomonadati</taxon>
        <taxon>Pseudomonadota</taxon>
        <taxon>Alphaproteobacteria</taxon>
        <taxon>Sphingomonadales</taxon>
        <taxon>Erythrobacteraceae</taxon>
        <taxon>Alteripontixanthobacter</taxon>
    </lineage>
</organism>
<feature type="transmembrane region" description="Helical" evidence="1">
    <location>
        <begin position="237"/>
        <end position="259"/>
    </location>
</feature>
<name>A0A369QAF2_9SPHN</name>
<comment type="caution">
    <text evidence="3">The sequence shown here is derived from an EMBL/GenBank/DDBJ whole genome shotgun (WGS) entry which is preliminary data.</text>
</comment>
<evidence type="ECO:0000256" key="1">
    <source>
        <dbReference type="SAM" id="Phobius"/>
    </source>
</evidence>
<evidence type="ECO:0000313" key="4">
    <source>
        <dbReference type="Proteomes" id="UP000253727"/>
    </source>
</evidence>
<proteinExistence type="predicted"/>
<dbReference type="Pfam" id="PF09608">
    <property type="entry name" value="Alph_Pro_TM"/>
    <property type="match status" value="1"/>
</dbReference>
<dbReference type="Proteomes" id="UP000253727">
    <property type="component" value="Unassembled WGS sequence"/>
</dbReference>
<keyword evidence="1" id="KW-0812">Transmembrane</keyword>